<protein>
    <submittedName>
        <fullName evidence="1">N-acetylglutamate synthase</fullName>
    </submittedName>
</protein>
<sequence length="112" mass="12886">MMNYNNKKFRVVQNTENGETSEETIFEYKQKDTILTCEYKGGKIVKGHLIGLVDKDGNIEMRYHQVNLKGELMTGICSSKPKMESNGKIRLYEEWQWTSGDQTSGKSVLEEV</sequence>
<evidence type="ECO:0000313" key="1">
    <source>
        <dbReference type="EMBL" id="OAD45319.1"/>
    </source>
</evidence>
<name>A0A176TC30_9FLAO</name>
<dbReference type="OrthoDB" id="5684515at2"/>
<dbReference type="InterPro" id="IPR058595">
    <property type="entry name" value="Avidin-like"/>
</dbReference>
<accession>A0A176TC30</accession>
<proteinExistence type="predicted"/>
<organism evidence="1 2">
    <name type="scientific">Polaribacter atrinae</name>
    <dbReference type="NCBI Taxonomy" id="1333662"/>
    <lineage>
        <taxon>Bacteria</taxon>
        <taxon>Pseudomonadati</taxon>
        <taxon>Bacteroidota</taxon>
        <taxon>Flavobacteriia</taxon>
        <taxon>Flavobacteriales</taxon>
        <taxon>Flavobacteriaceae</taxon>
    </lineage>
</organism>
<dbReference type="STRING" id="1333662.LPB303_07950"/>
<evidence type="ECO:0000313" key="2">
    <source>
        <dbReference type="Proteomes" id="UP000076923"/>
    </source>
</evidence>
<dbReference type="AlphaFoldDB" id="A0A176TC30"/>
<dbReference type="EMBL" id="LVWE01000029">
    <property type="protein sequence ID" value="OAD45319.1"/>
    <property type="molecule type" value="Genomic_DNA"/>
</dbReference>
<comment type="caution">
    <text evidence="1">The sequence shown here is derived from an EMBL/GenBank/DDBJ whole genome shotgun (WGS) entry which is preliminary data.</text>
</comment>
<dbReference type="Pfam" id="PF26421">
    <property type="entry name" value="Avidin_like"/>
    <property type="match status" value="1"/>
</dbReference>
<keyword evidence="2" id="KW-1185">Reference proteome</keyword>
<dbReference type="Proteomes" id="UP000076923">
    <property type="component" value="Unassembled WGS sequence"/>
</dbReference>
<gene>
    <name evidence="1" type="ORF">LPB303_07950</name>
</gene>
<reference evidence="1 2" key="1">
    <citation type="submission" date="2016-02" db="EMBL/GenBank/DDBJ databases">
        <title>Draft genome sequence of Polaribacter atrinae KACC17473.</title>
        <authorList>
            <person name="Shin S.-K."/>
            <person name="Yi H."/>
        </authorList>
    </citation>
    <scope>NUCLEOTIDE SEQUENCE [LARGE SCALE GENOMIC DNA]</scope>
    <source>
        <strain evidence="1 2">KACC 17473</strain>
    </source>
</reference>